<dbReference type="EMBL" id="CP120370">
    <property type="protein sequence ID" value="WEX81166.1"/>
    <property type="molecule type" value="Genomic_DNA"/>
</dbReference>
<keyword evidence="1" id="KW-0472">Membrane</keyword>
<feature type="transmembrane region" description="Helical" evidence="1">
    <location>
        <begin position="20"/>
        <end position="38"/>
    </location>
</feature>
<gene>
    <name evidence="2" type="ORF">PYH38_000540</name>
</gene>
<evidence type="ECO:0000313" key="2">
    <source>
        <dbReference type="EMBL" id="WEX81166.1"/>
    </source>
</evidence>
<evidence type="ECO:0000313" key="3">
    <source>
        <dbReference type="Proteomes" id="UP001235547"/>
    </source>
</evidence>
<organism evidence="2 3">
    <name type="scientific">Sinorhizobium numidicum</name>
    <dbReference type="NCBI Taxonomy" id="680248"/>
    <lineage>
        <taxon>Bacteria</taxon>
        <taxon>Pseudomonadati</taxon>
        <taxon>Pseudomonadota</taxon>
        <taxon>Alphaproteobacteria</taxon>
        <taxon>Hyphomicrobiales</taxon>
        <taxon>Rhizobiaceae</taxon>
        <taxon>Sinorhizobium/Ensifer group</taxon>
        <taxon>Sinorhizobium</taxon>
    </lineage>
</organism>
<sequence length="40" mass="4516">MLQDTVFKLADAGLPQMLGFLIYGGCTVGFIIYLFYLVRQ</sequence>
<dbReference type="Proteomes" id="UP001235547">
    <property type="component" value="Chromosome 2"/>
</dbReference>
<evidence type="ECO:0000256" key="1">
    <source>
        <dbReference type="SAM" id="Phobius"/>
    </source>
</evidence>
<name>A0ABY8CR83_9HYPH</name>
<keyword evidence="1" id="KW-0812">Transmembrane</keyword>
<dbReference type="RefSeq" id="WP_013845677.1">
    <property type="nucleotide sequence ID" value="NZ_CP120367.1"/>
</dbReference>
<accession>A0ABY8CR83</accession>
<keyword evidence="3" id="KW-1185">Reference proteome</keyword>
<proteinExistence type="predicted"/>
<protein>
    <submittedName>
        <fullName evidence="2">Uncharacterized protein</fullName>
    </submittedName>
</protein>
<reference evidence="2 3" key="1">
    <citation type="submission" date="2023-03" db="EMBL/GenBank/DDBJ databases">
        <authorList>
            <person name="Kaur S."/>
            <person name="Espinosa-Saiz D."/>
            <person name="Velazquez E."/>
            <person name="Menendez E."/>
            <person name="diCenzo G.C."/>
        </authorList>
    </citation>
    <scope>NUCLEOTIDE SEQUENCE [LARGE SCALE GENOMIC DNA]</scope>
    <source>
        <strain evidence="2 3">LMG 27395</strain>
    </source>
</reference>
<keyword evidence="1" id="KW-1133">Transmembrane helix</keyword>